<feature type="coiled-coil region" evidence="2">
    <location>
        <begin position="140"/>
        <end position="167"/>
    </location>
</feature>
<proteinExistence type="inferred from homology"/>
<dbReference type="PROSITE" id="PS51257">
    <property type="entry name" value="PROKAR_LIPOPROTEIN"/>
    <property type="match status" value="1"/>
</dbReference>
<evidence type="ECO:0000256" key="2">
    <source>
        <dbReference type="SAM" id="Coils"/>
    </source>
</evidence>
<evidence type="ECO:0000313" key="5">
    <source>
        <dbReference type="EMBL" id="MCA0153882.1"/>
    </source>
</evidence>
<feature type="domain" description="CzcB-like barrel-sandwich hybrid" evidence="4">
    <location>
        <begin position="63"/>
        <end position="191"/>
    </location>
</feature>
<evidence type="ECO:0000256" key="1">
    <source>
        <dbReference type="ARBA" id="ARBA00009477"/>
    </source>
</evidence>
<dbReference type="Gene3D" id="1.10.287.470">
    <property type="entry name" value="Helix hairpin bin"/>
    <property type="match status" value="1"/>
</dbReference>
<dbReference type="PANTHER" id="PTHR30469">
    <property type="entry name" value="MULTIDRUG RESISTANCE PROTEIN MDTA"/>
    <property type="match status" value="1"/>
</dbReference>
<evidence type="ECO:0000259" key="3">
    <source>
        <dbReference type="Pfam" id="PF25954"/>
    </source>
</evidence>
<gene>
    <name evidence="5" type="ORF">LBV24_11685</name>
</gene>
<dbReference type="PANTHER" id="PTHR30469:SF15">
    <property type="entry name" value="HLYD FAMILY OF SECRETION PROTEINS"/>
    <property type="match status" value="1"/>
</dbReference>
<dbReference type="EMBL" id="JAIUJS010000006">
    <property type="protein sequence ID" value="MCA0153882.1"/>
    <property type="molecule type" value="Genomic_DNA"/>
</dbReference>
<keyword evidence="6" id="KW-1185">Reference proteome</keyword>
<dbReference type="Gene3D" id="2.40.420.20">
    <property type="match status" value="1"/>
</dbReference>
<organism evidence="5 6">
    <name type="scientific">Winogradskyella vincentii</name>
    <dbReference type="NCBI Taxonomy" id="2877122"/>
    <lineage>
        <taxon>Bacteria</taxon>
        <taxon>Pseudomonadati</taxon>
        <taxon>Bacteroidota</taxon>
        <taxon>Flavobacteriia</taxon>
        <taxon>Flavobacteriales</taxon>
        <taxon>Flavobacteriaceae</taxon>
        <taxon>Winogradskyella</taxon>
    </lineage>
</organism>
<dbReference type="InterPro" id="IPR006143">
    <property type="entry name" value="RND_pump_MFP"/>
</dbReference>
<dbReference type="NCBIfam" id="TIGR01730">
    <property type="entry name" value="RND_mfp"/>
    <property type="match status" value="1"/>
</dbReference>
<dbReference type="Pfam" id="PF25973">
    <property type="entry name" value="BSH_CzcB"/>
    <property type="match status" value="1"/>
</dbReference>
<dbReference type="InterPro" id="IPR058792">
    <property type="entry name" value="Beta-barrel_RND_2"/>
</dbReference>
<dbReference type="Gene3D" id="2.40.30.170">
    <property type="match status" value="1"/>
</dbReference>
<feature type="domain" description="CusB-like beta-barrel" evidence="3">
    <location>
        <begin position="209"/>
        <end position="280"/>
    </location>
</feature>
<reference evidence="6" key="1">
    <citation type="submission" date="2023-07" db="EMBL/GenBank/DDBJ databases">
        <authorList>
            <person name="Yue Y."/>
        </authorList>
    </citation>
    <scope>NUCLEOTIDE SEQUENCE [LARGE SCALE GENOMIC DNA]</scope>
    <source>
        <strain evidence="6">2Y89</strain>
    </source>
</reference>
<dbReference type="Proteomes" id="UP001198402">
    <property type="component" value="Unassembled WGS sequence"/>
</dbReference>
<evidence type="ECO:0000259" key="4">
    <source>
        <dbReference type="Pfam" id="PF25973"/>
    </source>
</evidence>
<dbReference type="Gene3D" id="2.40.50.100">
    <property type="match status" value="1"/>
</dbReference>
<keyword evidence="2" id="KW-0175">Coiled coil</keyword>
<dbReference type="InterPro" id="IPR058647">
    <property type="entry name" value="BSH_CzcB-like"/>
</dbReference>
<dbReference type="SUPFAM" id="SSF111369">
    <property type="entry name" value="HlyD-like secretion proteins"/>
    <property type="match status" value="1"/>
</dbReference>
<name>A0ABS7Y4X0_9FLAO</name>
<sequence>MKKSIYKLLAIGLILGVFSCGESKKEISADNSKKIEVKVATVTANKTNAPLVVSGTIEAENSAQLSTRIMGHVERIAVKVGDKINKGQVLMVINNSDLQAKRAQVSAGITEAKAALNIAEKDFNRYTNLFNQNSASQKELDDVTANYQMAKARLESAQQMKIEINAQFAYTNVKAPFNGVLTAKFIDEGALANPGMPLLAIESPNNFEVIARVPESTISYISKDEKVNVIVSSIDAIIEGTVTEVSTSSAHSGGQYLIKIGLDASNEQLRSGMFASVQFPDTKVNSSNIGETIMIPVEAIITNGQLSGVYTVSQQQTAVLRWLRLGKTFGDQVEVLSGLTQNESYILSSDEKLYNGAKLTIN</sequence>
<comment type="similarity">
    <text evidence="1">Belongs to the membrane fusion protein (MFP) (TC 8.A.1) family.</text>
</comment>
<comment type="caution">
    <text evidence="5">The sequence shown here is derived from an EMBL/GenBank/DDBJ whole genome shotgun (WGS) entry which is preliminary data.</text>
</comment>
<protein>
    <submittedName>
        <fullName evidence="5">Efflux RND transporter periplasmic adaptor subunit</fullName>
    </submittedName>
</protein>
<evidence type="ECO:0000313" key="6">
    <source>
        <dbReference type="Proteomes" id="UP001198402"/>
    </source>
</evidence>
<dbReference type="Pfam" id="PF25954">
    <property type="entry name" value="Beta-barrel_RND_2"/>
    <property type="match status" value="1"/>
</dbReference>
<dbReference type="RefSeq" id="WP_224478843.1">
    <property type="nucleotide sequence ID" value="NZ_JAIUJS010000006.1"/>
</dbReference>
<accession>A0ABS7Y4X0</accession>